<dbReference type="AlphaFoldDB" id="A0A1G9KWW0"/>
<evidence type="ECO:0000256" key="5">
    <source>
        <dbReference type="SAM" id="SignalP"/>
    </source>
</evidence>
<dbReference type="RefSeq" id="WP_245699884.1">
    <property type="nucleotide sequence ID" value="NZ_FNHE01000001.1"/>
</dbReference>
<evidence type="ECO:0000256" key="1">
    <source>
        <dbReference type="ARBA" id="ARBA00004167"/>
    </source>
</evidence>
<keyword evidence="7" id="KW-1185">Reference proteome</keyword>
<dbReference type="GO" id="GO:0008237">
    <property type="term" value="F:metallopeptidase activity"/>
    <property type="evidence" value="ECO:0007669"/>
    <property type="project" value="UniProtKB-KW"/>
</dbReference>
<dbReference type="PANTHER" id="PTHR30168:SF0">
    <property type="entry name" value="INNER MEMBRANE PROTEIN"/>
    <property type="match status" value="1"/>
</dbReference>
<keyword evidence="3" id="KW-1133">Transmembrane helix</keyword>
<keyword evidence="6" id="KW-0378">Hydrolase</keyword>
<keyword evidence="2" id="KW-0812">Transmembrane</keyword>
<evidence type="ECO:0000256" key="2">
    <source>
        <dbReference type="ARBA" id="ARBA00022692"/>
    </source>
</evidence>
<dbReference type="SUPFAM" id="SSF55486">
    <property type="entry name" value="Metalloproteases ('zincins'), catalytic domain"/>
    <property type="match status" value="1"/>
</dbReference>
<proteinExistence type="predicted"/>
<dbReference type="STRING" id="1137991.SAMN05660642_00170"/>
<evidence type="ECO:0000256" key="4">
    <source>
        <dbReference type="ARBA" id="ARBA00023136"/>
    </source>
</evidence>
<dbReference type="PROSITE" id="PS51257">
    <property type="entry name" value="PROKAR_LIPOPROTEIN"/>
    <property type="match status" value="1"/>
</dbReference>
<feature type="chain" id="PRO_5011638338" evidence="5">
    <location>
        <begin position="29"/>
        <end position="465"/>
    </location>
</feature>
<sequence length="465" mass="49458">MPASSLRRPAVALLVAAALLLVSGCSIAVVGRPSAAQPPASDIPSGELQVIGATTGPIDTLARNALADLEAYWAQQFPDVFGEDFVPLEGGYFSVDPNDVDAGAFPQGIGCGSDPRDVEGNAFYCQAPDVPNSDSISYDRAFLQELAEQYGRFIPALVMAHEFGHAVQGRVGYPDYSISVETQADCFAGAWTAWVADGQSEHTQIRAPELDEVLRGYLLLRDPVGTSINTEAAHGSYFDRISAFQEGFQTGPTACRDNFSAERPYTQGAFSTPSEAASGGNAPFGQAQRIAADALPEFWGLAFDRVFRETFTAPQFEPFEGSPPNCAADDLDLVFCADEDLVGYDVRDLVGPAYEELGGADYAVITAASLPYALAARDQLGLSTGDEEAIRSSVCLTGWFSSAFFDNELRAADISPGDIDEAVQFLLTYGTDPSVVPEVSLTGFQLVDLFRNGFFEGAAACDVGV</sequence>
<keyword evidence="5" id="KW-0732">Signal</keyword>
<comment type="subcellular location">
    <subcellularLocation>
        <location evidence="1">Membrane</location>
        <topology evidence="1">Single-pass membrane protein</topology>
    </subcellularLocation>
</comment>
<evidence type="ECO:0000313" key="7">
    <source>
        <dbReference type="Proteomes" id="UP000198680"/>
    </source>
</evidence>
<evidence type="ECO:0000313" key="6">
    <source>
        <dbReference type="EMBL" id="SDL53993.1"/>
    </source>
</evidence>
<accession>A0A1G9KWW0</accession>
<dbReference type="PANTHER" id="PTHR30168">
    <property type="entry name" value="PUTATIVE MEMBRANE PROTEIN YPFJ"/>
    <property type="match status" value="1"/>
</dbReference>
<name>A0A1G9KWW0_9ACTN</name>
<keyword evidence="6" id="KW-0645">Protease</keyword>
<organism evidence="6 7">
    <name type="scientific">Geodermatophilus siccatus</name>
    <dbReference type="NCBI Taxonomy" id="1137991"/>
    <lineage>
        <taxon>Bacteria</taxon>
        <taxon>Bacillati</taxon>
        <taxon>Actinomycetota</taxon>
        <taxon>Actinomycetes</taxon>
        <taxon>Geodermatophilales</taxon>
        <taxon>Geodermatophilaceae</taxon>
        <taxon>Geodermatophilus</taxon>
    </lineage>
</organism>
<protein>
    <submittedName>
        <fullName evidence="6">Predicted metalloprotease</fullName>
    </submittedName>
</protein>
<dbReference type="GO" id="GO:0006508">
    <property type="term" value="P:proteolysis"/>
    <property type="evidence" value="ECO:0007669"/>
    <property type="project" value="UniProtKB-KW"/>
</dbReference>
<reference evidence="7" key="1">
    <citation type="submission" date="2016-10" db="EMBL/GenBank/DDBJ databases">
        <authorList>
            <person name="Varghese N."/>
            <person name="Submissions S."/>
        </authorList>
    </citation>
    <scope>NUCLEOTIDE SEQUENCE [LARGE SCALE GENOMIC DNA]</scope>
    <source>
        <strain evidence="7">DSM 45419</strain>
    </source>
</reference>
<feature type="signal peptide" evidence="5">
    <location>
        <begin position="1"/>
        <end position="28"/>
    </location>
</feature>
<dbReference type="Pfam" id="PF04228">
    <property type="entry name" value="Zn_peptidase"/>
    <property type="match status" value="1"/>
</dbReference>
<dbReference type="GO" id="GO:0016020">
    <property type="term" value="C:membrane"/>
    <property type="evidence" value="ECO:0007669"/>
    <property type="project" value="UniProtKB-SubCell"/>
</dbReference>
<dbReference type="InterPro" id="IPR007343">
    <property type="entry name" value="Uncharacterised_pept_Zn_put"/>
</dbReference>
<evidence type="ECO:0000256" key="3">
    <source>
        <dbReference type="ARBA" id="ARBA00022989"/>
    </source>
</evidence>
<dbReference type="EMBL" id="FNHE01000001">
    <property type="protein sequence ID" value="SDL53993.1"/>
    <property type="molecule type" value="Genomic_DNA"/>
</dbReference>
<dbReference type="Proteomes" id="UP000198680">
    <property type="component" value="Unassembled WGS sequence"/>
</dbReference>
<keyword evidence="6" id="KW-0482">Metalloprotease</keyword>
<gene>
    <name evidence="6" type="ORF">SAMN05660642_00170</name>
</gene>
<keyword evidence="4" id="KW-0472">Membrane</keyword>